<dbReference type="Proteomes" id="UP001186944">
    <property type="component" value="Unassembled WGS sequence"/>
</dbReference>
<sequence>MRGSYPYYCIGYHGIYQFYDWVSGSVFFSRLILYILFTVSIEDQHCPQIVPWLHLRVIILGIFTVFYFAASIAMAAGVCSFGVFITAMVLGFIITPVLGADLWFSIQEMRNRPHPQLTRHTWEERRTFTTWEERSTVQVAVF</sequence>
<evidence type="ECO:0000256" key="3">
    <source>
        <dbReference type="ARBA" id="ARBA00022989"/>
    </source>
</evidence>
<accession>A0AA88XKM3</accession>
<feature type="transmembrane region" description="Helical" evidence="6">
    <location>
        <begin position="53"/>
        <end position="75"/>
    </location>
</feature>
<evidence type="ECO:0000313" key="9">
    <source>
        <dbReference type="Proteomes" id="UP001186944"/>
    </source>
</evidence>
<evidence type="ECO:0000313" key="8">
    <source>
        <dbReference type="EMBL" id="KAK3086065.1"/>
    </source>
</evidence>
<evidence type="ECO:0000256" key="5">
    <source>
        <dbReference type="PROSITE-ProRule" id="PRU00581"/>
    </source>
</evidence>
<evidence type="ECO:0000256" key="6">
    <source>
        <dbReference type="SAM" id="Phobius"/>
    </source>
</evidence>
<dbReference type="EMBL" id="VSWD01000012">
    <property type="protein sequence ID" value="KAK3086065.1"/>
    <property type="molecule type" value="Genomic_DNA"/>
</dbReference>
<comment type="caution">
    <text evidence="8">The sequence shown here is derived from an EMBL/GenBank/DDBJ whole genome shotgun (WGS) entry which is preliminary data.</text>
</comment>
<evidence type="ECO:0000256" key="4">
    <source>
        <dbReference type="ARBA" id="ARBA00023136"/>
    </source>
</evidence>
<dbReference type="PROSITE" id="PS51225">
    <property type="entry name" value="MARVEL"/>
    <property type="match status" value="1"/>
</dbReference>
<protein>
    <recommendedName>
        <fullName evidence="7">MARVEL domain-containing protein</fullName>
    </recommendedName>
</protein>
<feature type="domain" description="MARVEL" evidence="7">
    <location>
        <begin position="1"/>
        <end position="110"/>
    </location>
</feature>
<keyword evidence="2 5" id="KW-0812">Transmembrane</keyword>
<proteinExistence type="predicted"/>
<evidence type="ECO:0000256" key="1">
    <source>
        <dbReference type="ARBA" id="ARBA00004141"/>
    </source>
</evidence>
<name>A0AA88XKM3_PINIB</name>
<evidence type="ECO:0000259" key="7">
    <source>
        <dbReference type="PROSITE" id="PS51225"/>
    </source>
</evidence>
<dbReference type="InterPro" id="IPR008253">
    <property type="entry name" value="Marvel"/>
</dbReference>
<keyword evidence="4 5" id="KW-0472">Membrane</keyword>
<reference evidence="8" key="1">
    <citation type="submission" date="2019-08" db="EMBL/GenBank/DDBJ databases">
        <title>The improved chromosome-level genome for the pearl oyster Pinctada fucata martensii using PacBio sequencing and Hi-C.</title>
        <authorList>
            <person name="Zheng Z."/>
        </authorList>
    </citation>
    <scope>NUCLEOTIDE SEQUENCE</scope>
    <source>
        <strain evidence="8">ZZ-2019</strain>
        <tissue evidence="8">Adductor muscle</tissue>
    </source>
</reference>
<feature type="transmembrane region" description="Helical" evidence="6">
    <location>
        <begin position="21"/>
        <end position="41"/>
    </location>
</feature>
<organism evidence="8 9">
    <name type="scientific">Pinctada imbricata</name>
    <name type="common">Atlantic pearl-oyster</name>
    <name type="synonym">Pinctada martensii</name>
    <dbReference type="NCBI Taxonomy" id="66713"/>
    <lineage>
        <taxon>Eukaryota</taxon>
        <taxon>Metazoa</taxon>
        <taxon>Spiralia</taxon>
        <taxon>Lophotrochozoa</taxon>
        <taxon>Mollusca</taxon>
        <taxon>Bivalvia</taxon>
        <taxon>Autobranchia</taxon>
        <taxon>Pteriomorphia</taxon>
        <taxon>Pterioida</taxon>
        <taxon>Pterioidea</taxon>
        <taxon>Pteriidae</taxon>
        <taxon>Pinctada</taxon>
    </lineage>
</organism>
<dbReference type="GO" id="GO:0016020">
    <property type="term" value="C:membrane"/>
    <property type="evidence" value="ECO:0007669"/>
    <property type="project" value="UniProtKB-SubCell"/>
</dbReference>
<keyword evidence="9" id="KW-1185">Reference proteome</keyword>
<feature type="transmembrane region" description="Helical" evidence="6">
    <location>
        <begin position="81"/>
        <end position="104"/>
    </location>
</feature>
<comment type="subcellular location">
    <subcellularLocation>
        <location evidence="1">Membrane</location>
        <topology evidence="1">Multi-pass membrane protein</topology>
    </subcellularLocation>
</comment>
<dbReference type="AlphaFoldDB" id="A0AA88XKM3"/>
<gene>
    <name evidence="8" type="ORF">FSP39_012934</name>
</gene>
<keyword evidence="3 6" id="KW-1133">Transmembrane helix</keyword>
<evidence type="ECO:0000256" key="2">
    <source>
        <dbReference type="ARBA" id="ARBA00022692"/>
    </source>
</evidence>